<protein>
    <submittedName>
        <fullName evidence="2">Transcriptional regulator, MarR family</fullName>
    </submittedName>
</protein>
<keyword evidence="3" id="KW-1185">Reference proteome</keyword>
<name>A0A1I1Q7P6_9RHOB</name>
<sequence length="143" mass="15765">MTERCLCTSLRQAAAFSTAHYDAVLAPAGIKITMFRLLRRIDEAGCVSISDLAGIVGLDRSTLGRNLRVLEKQDLIATRPGQDQRERVVELTDHGRRTLETALPLWRSAQDSFAALLGPDVLTILEGLADLNKNQETYEGDRA</sequence>
<dbReference type="AlphaFoldDB" id="A0A1I1Q7P6"/>
<dbReference type="PROSITE" id="PS50995">
    <property type="entry name" value="HTH_MARR_2"/>
    <property type="match status" value="1"/>
</dbReference>
<evidence type="ECO:0000313" key="3">
    <source>
        <dbReference type="Proteomes" id="UP000198728"/>
    </source>
</evidence>
<dbReference type="STRING" id="441112.SAMN04488094_11763"/>
<dbReference type="SMART" id="SM00347">
    <property type="entry name" value="HTH_MARR"/>
    <property type="match status" value="1"/>
</dbReference>
<dbReference type="GO" id="GO:0003700">
    <property type="term" value="F:DNA-binding transcription factor activity"/>
    <property type="evidence" value="ECO:0007669"/>
    <property type="project" value="InterPro"/>
</dbReference>
<dbReference type="RefSeq" id="WP_093362623.1">
    <property type="nucleotide sequence ID" value="NZ_FOLG01000017.1"/>
</dbReference>
<dbReference type="PANTHER" id="PTHR33164:SF105">
    <property type="entry name" value="TRANSCRIPTIONAL REPRESSOR PROTEIN-RELATED"/>
    <property type="match status" value="1"/>
</dbReference>
<dbReference type="InterPro" id="IPR036388">
    <property type="entry name" value="WH-like_DNA-bd_sf"/>
</dbReference>
<dbReference type="InterPro" id="IPR036390">
    <property type="entry name" value="WH_DNA-bd_sf"/>
</dbReference>
<feature type="domain" description="HTH marR-type" evidence="1">
    <location>
        <begin position="3"/>
        <end position="133"/>
    </location>
</feature>
<organism evidence="2 3">
    <name type="scientific">Tropicimonas isoalkanivorans</name>
    <dbReference type="NCBI Taxonomy" id="441112"/>
    <lineage>
        <taxon>Bacteria</taxon>
        <taxon>Pseudomonadati</taxon>
        <taxon>Pseudomonadota</taxon>
        <taxon>Alphaproteobacteria</taxon>
        <taxon>Rhodobacterales</taxon>
        <taxon>Roseobacteraceae</taxon>
        <taxon>Tropicimonas</taxon>
    </lineage>
</organism>
<dbReference type="GO" id="GO:0006950">
    <property type="term" value="P:response to stress"/>
    <property type="evidence" value="ECO:0007669"/>
    <property type="project" value="TreeGrafter"/>
</dbReference>
<dbReference type="Pfam" id="PF01047">
    <property type="entry name" value="MarR"/>
    <property type="match status" value="1"/>
</dbReference>
<dbReference type="InterPro" id="IPR000835">
    <property type="entry name" value="HTH_MarR-typ"/>
</dbReference>
<evidence type="ECO:0000313" key="2">
    <source>
        <dbReference type="EMBL" id="SFD15253.1"/>
    </source>
</evidence>
<dbReference type="EMBL" id="FOLG01000017">
    <property type="protein sequence ID" value="SFD15253.1"/>
    <property type="molecule type" value="Genomic_DNA"/>
</dbReference>
<evidence type="ECO:0000259" key="1">
    <source>
        <dbReference type="PROSITE" id="PS50995"/>
    </source>
</evidence>
<dbReference type="Proteomes" id="UP000198728">
    <property type="component" value="Unassembled WGS sequence"/>
</dbReference>
<reference evidence="2 3" key="1">
    <citation type="submission" date="2016-10" db="EMBL/GenBank/DDBJ databases">
        <authorList>
            <person name="de Groot N.N."/>
        </authorList>
    </citation>
    <scope>NUCLEOTIDE SEQUENCE [LARGE SCALE GENOMIC DNA]</scope>
    <source>
        <strain evidence="2 3">DSM 19548</strain>
    </source>
</reference>
<proteinExistence type="predicted"/>
<gene>
    <name evidence="2" type="ORF">SAMN04488094_11763</name>
</gene>
<dbReference type="CDD" id="cd00090">
    <property type="entry name" value="HTH_ARSR"/>
    <property type="match status" value="1"/>
</dbReference>
<dbReference type="InterPro" id="IPR011991">
    <property type="entry name" value="ArsR-like_HTH"/>
</dbReference>
<dbReference type="PANTHER" id="PTHR33164">
    <property type="entry name" value="TRANSCRIPTIONAL REGULATOR, MARR FAMILY"/>
    <property type="match status" value="1"/>
</dbReference>
<dbReference type="OrthoDB" id="2287011at2"/>
<dbReference type="Gene3D" id="1.10.10.10">
    <property type="entry name" value="Winged helix-like DNA-binding domain superfamily/Winged helix DNA-binding domain"/>
    <property type="match status" value="1"/>
</dbReference>
<accession>A0A1I1Q7P6</accession>
<dbReference type="SUPFAM" id="SSF46785">
    <property type="entry name" value="Winged helix' DNA-binding domain"/>
    <property type="match status" value="1"/>
</dbReference>
<dbReference type="InterPro" id="IPR039422">
    <property type="entry name" value="MarR/SlyA-like"/>
</dbReference>